<feature type="domain" description="Ketosynthase family 3 (KS3)" evidence="12">
    <location>
        <begin position="3763"/>
        <end position="4190"/>
    </location>
</feature>
<feature type="domain" description="Ketosynthase family 3 (KS3)" evidence="12">
    <location>
        <begin position="1729"/>
        <end position="2156"/>
    </location>
</feature>
<dbReference type="InterPro" id="IPR050091">
    <property type="entry name" value="PKS_NRPS_Biosynth_Enz"/>
</dbReference>
<feature type="region of interest" description="C-terminal hotdog fold" evidence="9">
    <location>
        <begin position="1031"/>
        <end position="1173"/>
    </location>
</feature>
<dbReference type="Pfam" id="PF00698">
    <property type="entry name" value="Acyl_transf_1"/>
    <property type="match status" value="3"/>
</dbReference>
<dbReference type="PANTHER" id="PTHR43775:SF51">
    <property type="entry name" value="INACTIVE PHENOLPHTHIOCEROL SYNTHESIS POLYKETIDE SYNTHASE TYPE I PKS1-RELATED"/>
    <property type="match status" value="1"/>
</dbReference>
<evidence type="ECO:0000256" key="8">
    <source>
        <dbReference type="ARBA" id="ARBA00023315"/>
    </source>
</evidence>
<evidence type="ECO:0000256" key="4">
    <source>
        <dbReference type="ARBA" id="ARBA00022553"/>
    </source>
</evidence>
<dbReference type="KEGG" id="salj:SMD11_1693"/>
<feature type="region of interest" description="N-terminal hotdog fold" evidence="9">
    <location>
        <begin position="2591"/>
        <end position="2716"/>
    </location>
</feature>
<dbReference type="InterPro" id="IPR009081">
    <property type="entry name" value="PP-bd_ACP"/>
</dbReference>
<dbReference type="Pfam" id="PF08659">
    <property type="entry name" value="KR"/>
    <property type="match status" value="2"/>
</dbReference>
<protein>
    <submittedName>
        <fullName evidence="14">FscE</fullName>
    </submittedName>
</protein>
<dbReference type="GO" id="GO:0004312">
    <property type="term" value="F:fatty acid synthase activity"/>
    <property type="evidence" value="ECO:0007669"/>
    <property type="project" value="TreeGrafter"/>
</dbReference>
<dbReference type="Pfam" id="PF00550">
    <property type="entry name" value="PP-binding"/>
    <property type="match status" value="3"/>
</dbReference>
<dbReference type="SMART" id="SM00822">
    <property type="entry name" value="PKS_KR"/>
    <property type="match status" value="2"/>
</dbReference>
<dbReference type="Gene3D" id="3.30.70.3290">
    <property type="match status" value="3"/>
</dbReference>
<dbReference type="InterPro" id="IPR049552">
    <property type="entry name" value="PKS_DH_N"/>
</dbReference>
<dbReference type="FunFam" id="1.10.1200.10:FF:000007">
    <property type="entry name" value="Probable polyketide synthase pks17"/>
    <property type="match status" value="2"/>
</dbReference>
<dbReference type="SUPFAM" id="SSF53901">
    <property type="entry name" value="Thiolase-like"/>
    <property type="match status" value="3"/>
</dbReference>
<dbReference type="InterPro" id="IPR016036">
    <property type="entry name" value="Malonyl_transacylase_ACP-bd"/>
</dbReference>
<dbReference type="InterPro" id="IPR006162">
    <property type="entry name" value="Ppantetheine_attach_site"/>
</dbReference>
<dbReference type="SUPFAM" id="SSF55048">
    <property type="entry name" value="Probable ACP-binding domain of malonyl-CoA ACP transacylase"/>
    <property type="match status" value="3"/>
</dbReference>
<dbReference type="InterPro" id="IPR014043">
    <property type="entry name" value="Acyl_transferase_dom"/>
</dbReference>
<dbReference type="Pfam" id="PF02801">
    <property type="entry name" value="Ketoacyl-synt_C"/>
    <property type="match status" value="3"/>
</dbReference>
<dbReference type="InterPro" id="IPR036291">
    <property type="entry name" value="NAD(P)-bd_dom_sf"/>
</dbReference>
<dbReference type="InterPro" id="IPR020807">
    <property type="entry name" value="PKS_DH"/>
</dbReference>
<dbReference type="InterPro" id="IPR042104">
    <property type="entry name" value="PKS_dehydratase_sf"/>
</dbReference>
<evidence type="ECO:0000259" key="12">
    <source>
        <dbReference type="PROSITE" id="PS52004"/>
    </source>
</evidence>
<evidence type="ECO:0000256" key="2">
    <source>
        <dbReference type="ARBA" id="ARBA00004792"/>
    </source>
</evidence>
<evidence type="ECO:0000256" key="1">
    <source>
        <dbReference type="ARBA" id="ARBA00001957"/>
    </source>
</evidence>
<dbReference type="PROSITE" id="PS00606">
    <property type="entry name" value="KS3_1"/>
    <property type="match status" value="3"/>
</dbReference>
<comment type="cofactor">
    <cofactor evidence="1">
        <name>pantetheine 4'-phosphate</name>
        <dbReference type="ChEBI" id="CHEBI:47942"/>
    </cofactor>
</comment>
<dbReference type="Pfam" id="PF00109">
    <property type="entry name" value="ketoacyl-synt"/>
    <property type="match status" value="3"/>
</dbReference>
<dbReference type="InterPro" id="IPR018201">
    <property type="entry name" value="Ketoacyl_synth_AS"/>
</dbReference>
<dbReference type="FunFam" id="3.40.366.10:FF:000002">
    <property type="entry name" value="Probable polyketide synthase 2"/>
    <property type="match status" value="1"/>
</dbReference>
<dbReference type="SUPFAM" id="SSF51735">
    <property type="entry name" value="NAD(P)-binding Rossmann-fold domains"/>
    <property type="match status" value="5"/>
</dbReference>
<name>A0A1Z2KZ80_9ACTN</name>
<feature type="region of interest" description="Disordered" evidence="10">
    <location>
        <begin position="4716"/>
        <end position="4779"/>
    </location>
</feature>
<dbReference type="InterPro" id="IPR057326">
    <property type="entry name" value="KR_dom"/>
</dbReference>
<keyword evidence="3" id="KW-0596">Phosphopantetheine</keyword>
<dbReference type="InterPro" id="IPR020841">
    <property type="entry name" value="PKS_Beta-ketoAc_synthase_dom"/>
</dbReference>
<feature type="domain" description="Ketosynthase family 3 (KS3)" evidence="12">
    <location>
        <begin position="35"/>
        <end position="463"/>
    </location>
</feature>
<dbReference type="CDD" id="cd05195">
    <property type="entry name" value="enoyl_red"/>
    <property type="match status" value="1"/>
</dbReference>
<dbReference type="PROSITE" id="PS50075">
    <property type="entry name" value="CARRIER"/>
    <property type="match status" value="3"/>
</dbReference>
<dbReference type="Gene3D" id="3.40.50.720">
    <property type="entry name" value="NAD(P)-binding Rossmann-like Domain"/>
    <property type="match status" value="2"/>
</dbReference>
<dbReference type="InterPro" id="IPR011032">
    <property type="entry name" value="GroES-like_sf"/>
</dbReference>
<dbReference type="InterPro" id="IPR002364">
    <property type="entry name" value="Quin_OxRdtase/zeta-crystal_CS"/>
</dbReference>
<feature type="active site" description="Proton acceptor; for dehydratase activity" evidence="9">
    <location>
        <position position="2623"/>
    </location>
</feature>
<evidence type="ECO:0000256" key="6">
    <source>
        <dbReference type="ARBA" id="ARBA00023194"/>
    </source>
</evidence>
<dbReference type="InterPro" id="IPR013968">
    <property type="entry name" value="PKS_KR"/>
</dbReference>
<evidence type="ECO:0000256" key="9">
    <source>
        <dbReference type="PROSITE-ProRule" id="PRU01363"/>
    </source>
</evidence>
<feature type="region of interest" description="Disordered" evidence="10">
    <location>
        <begin position="4662"/>
        <end position="4688"/>
    </location>
</feature>
<dbReference type="Proteomes" id="UP000195755">
    <property type="component" value="Chromosome"/>
</dbReference>
<dbReference type="InterPro" id="IPR014030">
    <property type="entry name" value="Ketoacyl_synth_N"/>
</dbReference>
<dbReference type="Gene3D" id="3.90.180.10">
    <property type="entry name" value="Medium-chain alcohol dehydrogenases, catalytic domain"/>
    <property type="match status" value="1"/>
</dbReference>
<dbReference type="InterPro" id="IPR020806">
    <property type="entry name" value="PKS_PP-bd"/>
</dbReference>
<feature type="domain" description="Carrier" evidence="11">
    <location>
        <begin position="3668"/>
        <end position="3743"/>
    </location>
</feature>
<dbReference type="SMART" id="SM00825">
    <property type="entry name" value="PKS_KS"/>
    <property type="match status" value="3"/>
</dbReference>
<dbReference type="InterPro" id="IPR032821">
    <property type="entry name" value="PKS_assoc"/>
</dbReference>
<dbReference type="InterPro" id="IPR036299">
    <property type="entry name" value="Polyketide_synth_docking_sf"/>
</dbReference>
<dbReference type="GO" id="GO:0006633">
    <property type="term" value="P:fatty acid biosynthetic process"/>
    <property type="evidence" value="ECO:0007669"/>
    <property type="project" value="InterPro"/>
</dbReference>
<dbReference type="Pfam" id="PF14765">
    <property type="entry name" value="PS-DH"/>
    <property type="match status" value="2"/>
</dbReference>
<dbReference type="InterPro" id="IPR001227">
    <property type="entry name" value="Ac_transferase_dom_sf"/>
</dbReference>
<dbReference type="InterPro" id="IPR013154">
    <property type="entry name" value="ADH-like_N"/>
</dbReference>
<dbReference type="PANTHER" id="PTHR43775">
    <property type="entry name" value="FATTY ACID SYNTHASE"/>
    <property type="match status" value="1"/>
</dbReference>
<reference evidence="14 15" key="1">
    <citation type="submission" date="2017-06" db="EMBL/GenBank/DDBJ databases">
        <title>Streptomyces albireticuli Genome sequencing and assembly.</title>
        <authorList>
            <person name="Wang Y."/>
            <person name="Du B."/>
            <person name="Ding Y."/>
            <person name="Liu H."/>
            <person name="Hou Q."/>
            <person name="Liu K."/>
            <person name="Yao L."/>
            <person name="Wang C."/>
        </authorList>
    </citation>
    <scope>NUCLEOTIDE SEQUENCE [LARGE SCALE GENOMIC DNA]</scope>
    <source>
        <strain evidence="14 15">MDJK11</strain>
    </source>
</reference>
<dbReference type="SUPFAM" id="SSF50129">
    <property type="entry name" value="GroES-like"/>
    <property type="match status" value="1"/>
</dbReference>
<dbReference type="InterPro" id="IPR049551">
    <property type="entry name" value="PKS_DH_C"/>
</dbReference>
<evidence type="ECO:0000259" key="13">
    <source>
        <dbReference type="PROSITE" id="PS52019"/>
    </source>
</evidence>
<dbReference type="Gene3D" id="3.10.129.110">
    <property type="entry name" value="Polyketide synthase dehydratase"/>
    <property type="match status" value="2"/>
</dbReference>
<feature type="region of interest" description="N-terminal hotdog fold" evidence="9">
    <location>
        <begin position="894"/>
        <end position="1019"/>
    </location>
</feature>
<dbReference type="SUPFAM" id="SSF101173">
    <property type="entry name" value="Docking domain B of the erythromycin polyketide synthase (DEBS)"/>
    <property type="match status" value="1"/>
</dbReference>
<evidence type="ECO:0000256" key="7">
    <source>
        <dbReference type="ARBA" id="ARBA00023268"/>
    </source>
</evidence>
<keyword evidence="5" id="KW-0808">Transferase</keyword>
<evidence type="ECO:0000313" key="14">
    <source>
        <dbReference type="EMBL" id="ARZ67354.1"/>
    </source>
</evidence>
<dbReference type="PROSITE" id="PS01162">
    <property type="entry name" value="QOR_ZETA_CRYSTAL"/>
    <property type="match status" value="1"/>
</dbReference>
<dbReference type="OrthoDB" id="9778690at2"/>
<dbReference type="SUPFAM" id="SSF52151">
    <property type="entry name" value="FabD/lysophospholipase-like"/>
    <property type="match status" value="3"/>
</dbReference>
<feature type="region of interest" description="Disordered" evidence="10">
    <location>
        <begin position="3799"/>
        <end position="3819"/>
    </location>
</feature>
<dbReference type="Pfam" id="PF13602">
    <property type="entry name" value="ADH_zinc_N_2"/>
    <property type="match status" value="1"/>
</dbReference>
<proteinExistence type="predicted"/>
<dbReference type="GO" id="GO:0004315">
    <property type="term" value="F:3-oxoacyl-[acyl-carrier-protein] synthase activity"/>
    <property type="evidence" value="ECO:0007669"/>
    <property type="project" value="InterPro"/>
</dbReference>
<dbReference type="Gene3D" id="3.40.366.10">
    <property type="entry name" value="Malonyl-Coenzyme A Acyl Carrier Protein, domain 2"/>
    <property type="match status" value="3"/>
</dbReference>
<feature type="domain" description="Carrier" evidence="11">
    <location>
        <begin position="1631"/>
        <end position="1709"/>
    </location>
</feature>
<feature type="domain" description="PKS/mFAS DH" evidence="13">
    <location>
        <begin position="894"/>
        <end position="1173"/>
    </location>
</feature>
<dbReference type="InterPro" id="IPR036736">
    <property type="entry name" value="ACP-like_sf"/>
</dbReference>
<keyword evidence="7" id="KW-0511">Multifunctional enzyme</keyword>
<evidence type="ECO:0000259" key="11">
    <source>
        <dbReference type="PROSITE" id="PS50075"/>
    </source>
</evidence>
<feature type="domain" description="Carrier" evidence="11">
    <location>
        <begin position="4800"/>
        <end position="4875"/>
    </location>
</feature>
<dbReference type="PROSITE" id="PS52004">
    <property type="entry name" value="KS3_2"/>
    <property type="match status" value="3"/>
</dbReference>
<sequence>MAHANEDKLRDYLKKAAADLHDYRQRLQTVEAKAHEPIAIVGMACALPGGIDGPEKLWQRLVEGADCVGPFPADRGWDLESLYDPDRENARRGTSYVREGGFVDDAAGFDPGFFGISPREAMAMDPQQRLLLEASWEAFERAGIDPTTLRGSRTGVYAGVMYKEYAGDMSGVPEEIDAFLGTGTSNSVVSGRVSYALGLEGPAMTIDTACSSSLVALHLAVQALRQGECELALAGGVTVAVTPDTYREFSQQGALAADARCKPFAEAADGTSLSEGVGVLLVERLSDARRNGHPVLAVVRGSAVNQDGASNGLTAPNGPSQQRVIRQALANARLEPGDIDAVEAHGTGTTLGDPIEAQALLATYGQERSADRPLWLGSLKSNLGHTQAAAGVGAVMKMVLAMRHGLLPKTLHIDEPSRKVDWSAGAVELLTEAREWPEGERPRRAGVSSFGFSGTNAHVIVEQAPVEEAAEVSVERELPVVPWVVSGKTAEALDAQVAQVAEAAAGLDPVGVGFTLATARAQFEHRAVVVDGQTVKGRVLGGKLAALFTGQGAQRAGMGRELYAAYPVFAEAFDAACVALGLDAAVLDDAESLARTENTQPALFAVEVALYRLVESWGVRPDFVAGHSIGEIAAAHVAGVFSLEDAGKLVAARAALMQALPSGGAMVSLRATEAEVRAVLVDGVDIAAINGPSSVVISGGEAAVEQVAGNFEKSRRLNVSHAFHSHLMDGMLDDFRKVAESLTYSAPSVPVVSNVTGTVADDLTSPEYWVRHVREAVRFADGIQTLHAEGVRTFLELGPDGVLSAMAQECLAEADDVAFVPALRKDRPEPAALVTALGRLHITGARVDWPAFFAGTGARLTDLPTYAFQHERYWLEGGPAYGDVQAAGLGAAEHPLLGAVVALPDSDGFVFAGRLALRTHPWLADHVVGGSVLLPGTAFVELAIRAGDQAGCTTVEELTLEAPLVLPEQGAVQLRVTVGAPEATGRRELTVHSRAEGAPDEAPWLRNASGTLATEAPAYAVDLITWPPADAEPVDVDGLYEGLATAGLEYGPVFQGVTAAWSKGDDIYAEVSLPEGTDVASYGLHPALLDATLHTIPLAAHIRGGEPSSEEGGVKLPFAWRGVTLRATGAGALRVKVTSSGDNATLELADATGMAVASVESLVVRPFAADQLRAADQGMRDALFRVEWAPVAAARADVAPVTVLGSDHADLAALRAAVDAGAFVPAVTVVPCRSGAAREIVHGVLALVQEWLADERFADSRLVLVTRGAVALPGDADVDPAQAAVWGLVRSAQSENPGRVILADLDADGGPDAFAAAVATADAGDEHQIAVRGGAVFAPRLARAAVAAEARPQWSAEGTVLITGGTGSLGALVARHLVAEHGVRSLLLTSRRGLDAPGAAELCDELAALGAEVTVAACDVADREALADLLTAHPVTAVVHTAGVLDDGVIGSLSPERLDAVFAPKADAARHLHELTAGMDLTAFVLFSSAAGVFGNAGQGNYAAANAYLDALAQQRAAAGLPATSLAWGLWQDADGMGSELDAAHASRMGGSGVVALSPRQGLELLDAAVASGEALLVPAPLDLAVLRAGAATHPLLPLMRGLVRVPARRTVDARQAESLRQRLLTLPESERAEALLELVRDEVAGVLGHASGAAVEPDRAFTELGFDSLTAVEFRNRLNAATGLRLPATLIFDYPTTRVLTEYVRDELAGGLSQAAPAVPVRTARVDDDPIAIVGMACRYPGGVTSPEGLWDLVAGGRDGVSAFPDDRGWDLENLYDPTGERPGTSYTRQGGFLHEAAAFDPGFFGISPREALAMDPQQRLLLETTWEAVERAGIDPTTLRGSRTGVFAGAMYHDYASGIGTSVPEGVDGFLGTGTSGSVVSGRLSYVFGLEGPAVTVDTACSSSLVALHLAVQALRSGECELALAGGVTVMATPSSFMEFSRQRGLATDGRCKAFAAGADGTGWAEGVGMLLVERLSDARRNGHPVLGIVRGSAINQDGASNGLTAPNGPSQQRVIRQALATAGLSPADVDAVEAHGTGTTLGDPIEAQALLATYGQERAGDEPLWLGSFKSNIGHAQAAAGVGGIIKMLMAMRHGVLPKTLHVDEPSPHIDWSEGAVELLTEARDWPEVGRPRRAGISSFGFSGTNAHVIVEQAPVEAEAVAGAAVELPVVPWVLSGRTPEALEAQVAQVAEAAAGLDPVGVGFTLATTRARFEHRAVVVGEQTVKGRVLGGKVAALFTGQGAQRAGMGRELYAAYPVFAEAFDAACAALKLDPAVLDDAESLARTENTQPALFAVEVALYRLVESWGVRPDFLAGHSIGEIAAAHVAGVFSLEDAGKLVAARAALMQALPSGGAMVSLRATEAEVRAALVDGVDIAAINGPSSVVISGDEAAVEAVAGHFEKSRRLNVSHAFHSHRMDGMLADFRKVAESLTYTVPSIPVVSNVTGGLATELTSPEYWVRHVRDAVRFADGIRTLHTEGVRTFLELGPDGVLSAMAQECLTDADAEADDIAFVPSLRKDRPEPAALVTALGRLHLTGARVDWSAFFAGTGARRVDLPTYPFQHENFWLGSVAGAGDAAAIGQGPADHPLLGAVVALPDSEGLLLTGRVSLQSHPWLADHAVMGTVLLPGTAFVDLAIRAGDEAGCATVDELTLEAPLVLHGNGGVQLRVTVGEPDDTGRRSVAIHSRAEGAPEDMPWVRHASGLLAPAAEDGSPAPFAVWPPEGAEPVGVGALYESLAGIGLEYGPVFQGVTAAWRVGGDVCAEVALPEDTDAARFGLHPALLDATLHTMAFGDFAADGAAGPRLPFAWSGVTLHANGATAVRVRLGRTPDGNGVTLSLGDSTGARVATVASLVLRTVSAEQLSAGAGRDDSLFRMEWKALATDVPEEAELARLADLDLPEAGAEVPEFVLVPAPATEGPHSADGAYPADDRYSAGAAHTAAHRTLALVRRWLDDDRFAESRLVLLTRGGVSVEASEPVADLAQAAVWGLVKSAQSENPGRFVLVDTDGSEESREVLARALATGEHQLALRDGEAFVPRLARASAGEVLALPADTSDSWRLDITAKGTFQGLGFVPAAPNLAPLEPGQVRVSVRASGLNFRDVLNVLDMYPGDAGELGMEGAGVVVETGPGVTDLAVGDRVMGLLSASFGPYSVSDRRLVVRMPEGWTFAQAAAAPVVYLTAYYALVDLAGLRSGESILIHAAAGGVGTAAVQLARHLGAEVYGTASPRKWPTLRAFGLDDAHLASSRDLGFHDAFMTATGGRGLDVVLDCLAGEFVDASLRMLPRGGRFVEMGKTDIRDAAEVAAAHQGVAYQAFDMMEAGPDRIQEMLVELVALVDAGVLKALPVTAWDVRRAPEAFRYLGQARNVGKVVLTVPRPWDADGTVLITGGTGALGALFARHLVTEHGVRHLLLTSRRGLGAPGAAELRDELAALGASVTVAACDAADRDALAALLASVPAGNPLTGVIHTAGVLDDATVSSLTPAQIDTVFGAKVDAAVNLHELTKDLDLSAFVLFSSVAGVFGNPGQANYASANAFVDALAQRRRAAGLPGLSLAWGLWAGASGMGGELSAVDLERMNRSGMPPLSTEAGLALFDTAQTLGLGTLVPVQLDMATLAAAAGEQLPPLLSGLVRARTRRAAARSSAAAEGLRQRLAGLSGSEREEAILDLIRADVAAVLGHSGPEAVDAERSFKESGFDSLTAVELRNRLNAGTGLRLPVTLVFDYPTPRVLMEYVRDELAGGLAAQAAASAAPVKAVDEDPIAIVGMGCRFPGGASSPDLLWDLVVSGGDAMTTFPTDRDWNPERLYDPTGERPGTSYTRDGGFLHEATEFDAGFFGISPREALAMDPQQRLLLETTWETIEGAGIDPTTLRGSRTGVYAGAIHFDYASRLGGSVPDDVGGFLGTGTSGGVMSGRVSYALGLEGPAVTVDTACSSSLVALHMAVQALRSGECDLALAGGVTVMSTPNAFIDFSRQGGLARDGRCKAFASAADGTGWGEGIGMLMVERLSDARRNGHPVLGIVRGTAINQDGASNGLTAPNGPSQQRVIRQALAVAGLSPADVDAVEAHGTGTTLGDPIEAQALLATYGQERAGDEPLWLGSLKSNIGHTQAAAGVGGVIKMVMAMRNGVLPRTLHVDEPSRHVDWSDGDVALLTENRDWPETGRPRRAGVSSFGFSGTNAHVIVEQAPPAEEAGRTVERELPVVPLVMSGRTEKALAAQVARIRTAAAGRDLRDVGFTLATSRAHFDHRAVVVGTESATGKAVGGKLAALFTGQGAQRAGMGRELYAAFPVFAEAFDAACAALGLDPAVLDDAESLARTENTQPALFAVEVALFRLAESWGVRPDYVAGHSIGEIAAAHVAGVLSLEDAGKLVAARARLMQALPAGGAMVSLRATEAEVRARAALVVGVDIAAINGPSSVVISGDEDAVEQVAGHFEKTRRLDVSHAFHSYRMDGMLAEFRAVAESLTYGVPAIPVVSNLTGHLATAQELCSPDYWVRHVRGTVRFGDGVRTLHDQGVRVFLEIGPDAVLSAMAQECLPGARNLAFVPALRRDRGEAQAVVTALGKLHVAGGRVDWEAFFAGTGARRVELPTYPFQRRHYWLEGAPDAAAAGGDAEGGASLGSLDAEFWAAVERQDLNALAGLLPSLASWRARNGSGAAAAAEAPQDGTPRMETPRAETPRVKTPLVKAPVEAPVRTVPVEAYPPRAYPAEAYPAETRPAPRRSGGSAPAAPYGRSAPAAPAAPHGVSAPPAPYGESVPAAPAAPYGGSDDPEAPVGDLRAFYERVEGLSEEDRLDVFCEILIRETAAVLGLDDLDEIDEDADLLNMGFTSLTAVELRNRLERITGLELPATLVYDHRTIYDVCEFLLEELEDMAEEMGL</sequence>
<dbReference type="InterPro" id="IPR016035">
    <property type="entry name" value="Acyl_Trfase/lysoPLipase"/>
</dbReference>
<organism evidence="14 15">
    <name type="scientific">Streptomyces albireticuli</name>
    <dbReference type="NCBI Taxonomy" id="1940"/>
    <lineage>
        <taxon>Bacteria</taxon>
        <taxon>Bacillati</taxon>
        <taxon>Actinomycetota</taxon>
        <taxon>Actinomycetes</taxon>
        <taxon>Kitasatosporales</taxon>
        <taxon>Streptomycetaceae</taxon>
        <taxon>Streptomyces</taxon>
    </lineage>
</organism>
<dbReference type="GO" id="GO:0008270">
    <property type="term" value="F:zinc ion binding"/>
    <property type="evidence" value="ECO:0007669"/>
    <property type="project" value="InterPro"/>
</dbReference>
<evidence type="ECO:0000256" key="10">
    <source>
        <dbReference type="SAM" id="MobiDB-lite"/>
    </source>
</evidence>
<dbReference type="Pfam" id="PF22953">
    <property type="entry name" value="SpnB_Rossmann"/>
    <property type="match status" value="2"/>
</dbReference>
<dbReference type="InterPro" id="IPR015083">
    <property type="entry name" value="NorB/c/GfsB-D-like_docking"/>
</dbReference>
<feature type="region of interest" description="C-terminal hotdog fold" evidence="9">
    <location>
        <begin position="2729"/>
        <end position="2868"/>
    </location>
</feature>
<dbReference type="InterPro" id="IPR055123">
    <property type="entry name" value="SpnB-like_Rossmann"/>
</dbReference>
<dbReference type="Gene3D" id="1.10.1200.10">
    <property type="entry name" value="ACP-like"/>
    <property type="match status" value="3"/>
</dbReference>
<dbReference type="SMART" id="SM00827">
    <property type="entry name" value="PKS_AT"/>
    <property type="match status" value="3"/>
</dbReference>
<dbReference type="InterPro" id="IPR016039">
    <property type="entry name" value="Thiolase-like"/>
</dbReference>
<dbReference type="GO" id="GO:0033068">
    <property type="term" value="P:macrolide biosynthetic process"/>
    <property type="evidence" value="ECO:0007669"/>
    <property type="project" value="UniProtKB-ARBA"/>
</dbReference>
<feature type="active site" description="Proton acceptor; for dehydratase activity" evidence="9">
    <location>
        <position position="926"/>
    </location>
</feature>
<dbReference type="GO" id="GO:0031177">
    <property type="term" value="F:phosphopantetheine binding"/>
    <property type="evidence" value="ECO:0007669"/>
    <property type="project" value="InterPro"/>
</dbReference>
<dbReference type="InterPro" id="IPR014031">
    <property type="entry name" value="Ketoacyl_synth_C"/>
</dbReference>
<dbReference type="EMBL" id="CP021744">
    <property type="protein sequence ID" value="ARZ67354.1"/>
    <property type="molecule type" value="Genomic_DNA"/>
</dbReference>
<dbReference type="Gene3D" id="3.40.47.10">
    <property type="match status" value="3"/>
</dbReference>
<dbReference type="SMART" id="SM01294">
    <property type="entry name" value="PKS_PP_betabranch"/>
    <property type="match status" value="2"/>
</dbReference>
<evidence type="ECO:0000256" key="3">
    <source>
        <dbReference type="ARBA" id="ARBA00022450"/>
    </source>
</evidence>
<dbReference type="FunFam" id="3.40.50.720:FF:000209">
    <property type="entry name" value="Polyketide synthase Pks12"/>
    <property type="match status" value="1"/>
</dbReference>
<dbReference type="CDD" id="cd08956">
    <property type="entry name" value="KR_3_FAS_SDR_x"/>
    <property type="match status" value="2"/>
</dbReference>
<dbReference type="SUPFAM" id="SSF47336">
    <property type="entry name" value="ACP-like"/>
    <property type="match status" value="3"/>
</dbReference>
<dbReference type="InterPro" id="IPR020843">
    <property type="entry name" value="ER"/>
</dbReference>
<dbReference type="InterPro" id="IPR049900">
    <property type="entry name" value="PKS_mFAS_DH"/>
</dbReference>
<dbReference type="SMART" id="SM00823">
    <property type="entry name" value="PKS_PP"/>
    <property type="match status" value="3"/>
</dbReference>
<dbReference type="FunFam" id="3.40.47.10:FF:000019">
    <property type="entry name" value="Polyketide synthase type I"/>
    <property type="match status" value="3"/>
</dbReference>
<dbReference type="Pfam" id="PF08990">
    <property type="entry name" value="Docking"/>
    <property type="match status" value="1"/>
</dbReference>
<dbReference type="PROSITE" id="PS52019">
    <property type="entry name" value="PKS_MFAS_DH"/>
    <property type="match status" value="2"/>
</dbReference>
<evidence type="ECO:0000313" key="15">
    <source>
        <dbReference type="Proteomes" id="UP000195755"/>
    </source>
</evidence>
<dbReference type="CDD" id="cd00833">
    <property type="entry name" value="PKS"/>
    <property type="match status" value="3"/>
</dbReference>
<dbReference type="Pfam" id="PF16197">
    <property type="entry name" value="KAsynt_C_assoc"/>
    <property type="match status" value="3"/>
</dbReference>
<dbReference type="Gene3D" id="3.40.50.11460">
    <property type="match status" value="1"/>
</dbReference>
<accession>A0A1Z2KZ80</accession>
<gene>
    <name evidence="14" type="ORF">SMD11_1693</name>
</gene>
<comment type="pathway">
    <text evidence="2">Antibiotic biosynthesis.</text>
</comment>
<feature type="compositionally biased region" description="Basic and acidic residues" evidence="10">
    <location>
        <begin position="3801"/>
        <end position="3815"/>
    </location>
</feature>
<dbReference type="SMART" id="SM00826">
    <property type="entry name" value="PKS_DH"/>
    <property type="match status" value="2"/>
</dbReference>
<feature type="active site" description="Proton donor; for dehydratase activity" evidence="9">
    <location>
        <position position="2788"/>
    </location>
</feature>
<dbReference type="Pfam" id="PF21089">
    <property type="entry name" value="PKS_DH_N"/>
    <property type="match status" value="2"/>
</dbReference>
<feature type="domain" description="PKS/mFAS DH" evidence="13">
    <location>
        <begin position="2591"/>
        <end position="2868"/>
    </location>
</feature>
<feature type="active site" description="Proton donor; for dehydratase activity" evidence="9">
    <location>
        <position position="1090"/>
    </location>
</feature>
<dbReference type="FunFam" id="3.90.180.10:FF:000032">
    <property type="entry name" value="Probable polyketide synthase pks1"/>
    <property type="match status" value="1"/>
</dbReference>
<dbReference type="Pfam" id="PF08240">
    <property type="entry name" value="ADH_N"/>
    <property type="match status" value="1"/>
</dbReference>
<dbReference type="GO" id="GO:0016491">
    <property type="term" value="F:oxidoreductase activity"/>
    <property type="evidence" value="ECO:0007669"/>
    <property type="project" value="InterPro"/>
</dbReference>
<dbReference type="PROSITE" id="PS00012">
    <property type="entry name" value="PHOSPHOPANTETHEINE"/>
    <property type="match status" value="1"/>
</dbReference>
<dbReference type="SMART" id="SM00829">
    <property type="entry name" value="PKS_ER"/>
    <property type="match status" value="1"/>
</dbReference>
<keyword evidence="4" id="KW-0597">Phosphoprotein</keyword>
<keyword evidence="6" id="KW-0045">Antibiotic biosynthesis</keyword>
<evidence type="ECO:0000256" key="5">
    <source>
        <dbReference type="ARBA" id="ARBA00022679"/>
    </source>
</evidence>
<keyword evidence="8" id="KW-0012">Acyltransferase</keyword>